<dbReference type="AlphaFoldDB" id="A0A916R3N9"/>
<organism evidence="1 2">
    <name type="scientific">Neptunicoccus cionae</name>
    <dbReference type="NCBI Taxonomy" id="2035344"/>
    <lineage>
        <taxon>Bacteria</taxon>
        <taxon>Pseudomonadati</taxon>
        <taxon>Pseudomonadota</taxon>
        <taxon>Alphaproteobacteria</taxon>
        <taxon>Rhodobacterales</taxon>
        <taxon>Paracoccaceae</taxon>
        <taxon>Neptunicoccus</taxon>
    </lineage>
</organism>
<name>A0A916R3N9_9RHOB</name>
<reference evidence="1" key="1">
    <citation type="journal article" date="2014" name="Int. J. Syst. Evol. Microbiol.">
        <title>Complete genome sequence of Corynebacterium casei LMG S-19264T (=DSM 44701T), isolated from a smear-ripened cheese.</title>
        <authorList>
            <consortium name="US DOE Joint Genome Institute (JGI-PGF)"/>
            <person name="Walter F."/>
            <person name="Albersmeier A."/>
            <person name="Kalinowski J."/>
            <person name="Ruckert C."/>
        </authorList>
    </citation>
    <scope>NUCLEOTIDE SEQUENCE</scope>
    <source>
        <strain evidence="1">CGMCC 1.15880</strain>
    </source>
</reference>
<comment type="caution">
    <text evidence="1">The sequence shown here is derived from an EMBL/GenBank/DDBJ whole genome shotgun (WGS) entry which is preliminary data.</text>
</comment>
<accession>A0A916R3N9</accession>
<keyword evidence="2" id="KW-1185">Reference proteome</keyword>
<protein>
    <submittedName>
        <fullName evidence="1">Uncharacterized protein</fullName>
    </submittedName>
</protein>
<dbReference type="RefSeq" id="WP_188678591.1">
    <property type="nucleotide sequence ID" value="NZ_BMKA01000009.1"/>
</dbReference>
<reference evidence="1" key="2">
    <citation type="submission" date="2020-09" db="EMBL/GenBank/DDBJ databases">
        <authorList>
            <person name="Sun Q."/>
            <person name="Zhou Y."/>
        </authorList>
    </citation>
    <scope>NUCLEOTIDE SEQUENCE</scope>
    <source>
        <strain evidence="1">CGMCC 1.15880</strain>
    </source>
</reference>
<sequence>MSRVVLGSEATVELIRSMRAIGHLPTPSYVADLAQTVGDMWPDLAQGAHGRFEFEVFSPPLFIGFSLSDTDFEKIRSDEPLVDQRRRRKAMQAVFSMLDHDADMPTIADKGRINVRRATPREINAEGLDFWNDNVTEIEAGHLVLHELKPKLRNYVLDPTEQVGYRIAFNRITPFAQGDIPVPNLANKKVMVVNFHLLTIDGEPVAVSENTTARTYYLDAKGRADPDDHAQMFQRTLSRAFSGKHVSRALDKADKIKNADLLTRNKPFDANDYPLFFDDVIRFEVLGEKSARCKASLPRVPADSRMGPSR</sequence>
<evidence type="ECO:0000313" key="1">
    <source>
        <dbReference type="EMBL" id="GGA31782.1"/>
    </source>
</evidence>
<dbReference type="Proteomes" id="UP000628017">
    <property type="component" value="Unassembled WGS sequence"/>
</dbReference>
<evidence type="ECO:0000313" key="2">
    <source>
        <dbReference type="Proteomes" id="UP000628017"/>
    </source>
</evidence>
<dbReference type="EMBL" id="BMKA01000009">
    <property type="protein sequence ID" value="GGA31782.1"/>
    <property type="molecule type" value="Genomic_DNA"/>
</dbReference>
<proteinExistence type="predicted"/>
<gene>
    <name evidence="1" type="ORF">GCM10011498_36230</name>
</gene>